<protein>
    <submittedName>
        <fullName evidence="1">Uncharacterized protein</fullName>
    </submittedName>
</protein>
<gene>
    <name evidence="1" type="ORF">FN846DRAFT_535043</name>
</gene>
<keyword evidence="2" id="KW-1185">Reference proteome</keyword>
<dbReference type="AlphaFoldDB" id="A0A5J5F2S0"/>
<organism evidence="1 2">
    <name type="scientific">Sphaerosporella brunnea</name>
    <dbReference type="NCBI Taxonomy" id="1250544"/>
    <lineage>
        <taxon>Eukaryota</taxon>
        <taxon>Fungi</taxon>
        <taxon>Dikarya</taxon>
        <taxon>Ascomycota</taxon>
        <taxon>Pezizomycotina</taxon>
        <taxon>Pezizomycetes</taxon>
        <taxon>Pezizales</taxon>
        <taxon>Pyronemataceae</taxon>
        <taxon>Sphaerosporella</taxon>
    </lineage>
</organism>
<comment type="caution">
    <text evidence="1">The sequence shown here is derived from an EMBL/GenBank/DDBJ whole genome shotgun (WGS) entry which is preliminary data.</text>
</comment>
<dbReference type="EMBL" id="VXIS01000045">
    <property type="protein sequence ID" value="KAA8910546.1"/>
    <property type="molecule type" value="Genomic_DNA"/>
</dbReference>
<sequence length="163" mass="18150">MKKSCFLTFFNVKQHCSHSLDTRCTLHLGVPQKGNSGRRWVSALTEESGENEPMNRRKLTLILQVGVVFLACFHPQCMVPRFAPSGAVADLQKFGVGMARHICCSEKPGAIATVAILTSQDCGRNQEVWQIPTVAIHWNAVLRMVAQPLRYQSHPVFFATVLT</sequence>
<accession>A0A5J5F2S0</accession>
<dbReference type="Proteomes" id="UP000326924">
    <property type="component" value="Unassembled WGS sequence"/>
</dbReference>
<reference evidence="1 2" key="1">
    <citation type="submission" date="2019-09" db="EMBL/GenBank/DDBJ databases">
        <title>Draft genome of the ectomycorrhizal ascomycete Sphaerosporella brunnea.</title>
        <authorList>
            <consortium name="DOE Joint Genome Institute"/>
            <person name="Benucci G.M."/>
            <person name="Marozzi G."/>
            <person name="Antonielli L."/>
            <person name="Sanchez S."/>
            <person name="Marco P."/>
            <person name="Wang X."/>
            <person name="Falini L.B."/>
            <person name="Barry K."/>
            <person name="Haridas S."/>
            <person name="Lipzen A."/>
            <person name="Labutti K."/>
            <person name="Grigoriev I.V."/>
            <person name="Murat C."/>
            <person name="Martin F."/>
            <person name="Albertini E."/>
            <person name="Donnini D."/>
            <person name="Bonito G."/>
        </authorList>
    </citation>
    <scope>NUCLEOTIDE SEQUENCE [LARGE SCALE GENOMIC DNA]</scope>
    <source>
        <strain evidence="1 2">Sb_GMNB300</strain>
    </source>
</reference>
<evidence type="ECO:0000313" key="2">
    <source>
        <dbReference type="Proteomes" id="UP000326924"/>
    </source>
</evidence>
<dbReference type="InParanoid" id="A0A5J5F2S0"/>
<name>A0A5J5F2S0_9PEZI</name>
<proteinExistence type="predicted"/>
<evidence type="ECO:0000313" key="1">
    <source>
        <dbReference type="EMBL" id="KAA8910546.1"/>
    </source>
</evidence>